<protein>
    <submittedName>
        <fullName evidence="1">Uncharacterized protein</fullName>
    </submittedName>
</protein>
<name>A0A656YUF3_9EURY</name>
<dbReference type="AlphaFoldDB" id="A0A656YUF3"/>
<dbReference type="EMBL" id="LHXT01000125">
    <property type="protein sequence ID" value="KXA96153.1"/>
    <property type="molecule type" value="Genomic_DNA"/>
</dbReference>
<accession>A0A656YUF3</accession>
<reference evidence="1 2" key="1">
    <citation type="journal article" date="2016" name="Sci. Rep.">
        <title>Metabolic traits of an uncultured archaeal lineage -MSBL1- from brine pools of the Red Sea.</title>
        <authorList>
            <person name="Mwirichia R."/>
            <person name="Alam I."/>
            <person name="Rashid M."/>
            <person name="Vinu M."/>
            <person name="Ba-Alawi W."/>
            <person name="Anthony Kamau A."/>
            <person name="Kamanda Ngugi D."/>
            <person name="Goker M."/>
            <person name="Klenk H.P."/>
            <person name="Bajic V."/>
            <person name="Stingl U."/>
        </authorList>
    </citation>
    <scope>NUCLEOTIDE SEQUENCE [LARGE SCALE GENOMIC DNA]</scope>
    <source>
        <strain evidence="1">SCGC-AAA259J03</strain>
    </source>
</reference>
<gene>
    <name evidence="1" type="ORF">AKJ39_04995</name>
</gene>
<evidence type="ECO:0000313" key="2">
    <source>
        <dbReference type="Proteomes" id="UP000070257"/>
    </source>
</evidence>
<keyword evidence="2" id="KW-1185">Reference proteome</keyword>
<comment type="caution">
    <text evidence="1">The sequence shown here is derived from an EMBL/GenBank/DDBJ whole genome shotgun (WGS) entry which is preliminary data.</text>
</comment>
<sequence length="71" mass="8260">MPKKRKQKRSEKFIDKLRDDEIDYEPPVETDPGVNRSCYGKAKVNELKDMPLFVKNSVDEAVERLGFDNDS</sequence>
<feature type="non-terminal residue" evidence="1">
    <location>
        <position position="71"/>
    </location>
</feature>
<dbReference type="Proteomes" id="UP000070257">
    <property type="component" value="Unassembled WGS sequence"/>
</dbReference>
<evidence type="ECO:0000313" key="1">
    <source>
        <dbReference type="EMBL" id="KXA96153.1"/>
    </source>
</evidence>
<organism evidence="1 2">
    <name type="scientific">candidate division MSBL1 archaeon SCGC-AAA259J03</name>
    <dbReference type="NCBI Taxonomy" id="1698269"/>
    <lineage>
        <taxon>Archaea</taxon>
        <taxon>Methanobacteriati</taxon>
        <taxon>Methanobacteriota</taxon>
        <taxon>candidate division MSBL1</taxon>
    </lineage>
</organism>
<proteinExistence type="predicted"/>